<evidence type="ECO:0000313" key="9">
    <source>
        <dbReference type="WBParaSite" id="GPLIN_000495200"/>
    </source>
</evidence>
<evidence type="ECO:0000256" key="3">
    <source>
        <dbReference type="ARBA" id="ARBA00022737"/>
    </source>
</evidence>
<dbReference type="InterPro" id="IPR036508">
    <property type="entry name" value="Chitin-bd_dom_sf"/>
</dbReference>
<keyword evidence="8" id="KW-1185">Reference proteome</keyword>
<dbReference type="GO" id="GO:0005576">
    <property type="term" value="C:extracellular region"/>
    <property type="evidence" value="ECO:0007669"/>
    <property type="project" value="InterPro"/>
</dbReference>
<dbReference type="Pfam" id="PF01607">
    <property type="entry name" value="CBM_14"/>
    <property type="match status" value="2"/>
</dbReference>
<keyword evidence="1" id="KW-0147">Chitin-binding</keyword>
<feature type="domain" description="Chitin-binding type-2" evidence="7">
    <location>
        <begin position="103"/>
        <end position="157"/>
    </location>
</feature>
<keyword evidence="3" id="KW-0677">Repeat</keyword>
<name>A0A183BWG3_GLOPA</name>
<dbReference type="Gene3D" id="2.170.140.10">
    <property type="entry name" value="Chitin binding domain"/>
    <property type="match status" value="2"/>
</dbReference>
<dbReference type="SMART" id="SM00494">
    <property type="entry name" value="ChtBD2"/>
    <property type="match status" value="2"/>
</dbReference>
<evidence type="ECO:0000256" key="1">
    <source>
        <dbReference type="ARBA" id="ARBA00022669"/>
    </source>
</evidence>
<feature type="signal peptide" evidence="6">
    <location>
        <begin position="1"/>
        <end position="23"/>
    </location>
</feature>
<protein>
    <submittedName>
        <fullName evidence="9">Chitin-binding type-2 domain-containing protein</fullName>
    </submittedName>
</protein>
<evidence type="ECO:0000313" key="8">
    <source>
        <dbReference type="Proteomes" id="UP000050741"/>
    </source>
</evidence>
<evidence type="ECO:0000259" key="7">
    <source>
        <dbReference type="PROSITE" id="PS50940"/>
    </source>
</evidence>
<dbReference type="InterPro" id="IPR051940">
    <property type="entry name" value="Chitin_bind-dev_reg"/>
</dbReference>
<proteinExistence type="predicted"/>
<dbReference type="AlphaFoldDB" id="A0A183BWG3"/>
<dbReference type="WBParaSite" id="GPLIN_000495200">
    <property type="protein sequence ID" value="GPLIN_000495200"/>
    <property type="gene ID" value="GPLIN_000495200"/>
</dbReference>
<dbReference type="Proteomes" id="UP000050741">
    <property type="component" value="Unassembled WGS sequence"/>
</dbReference>
<dbReference type="PANTHER" id="PTHR23301">
    <property type="entry name" value="CHITIN BINDING PERITROPHIN-A"/>
    <property type="match status" value="1"/>
</dbReference>
<evidence type="ECO:0000256" key="2">
    <source>
        <dbReference type="ARBA" id="ARBA00022729"/>
    </source>
</evidence>
<dbReference type="PANTHER" id="PTHR23301:SF0">
    <property type="entry name" value="CHITIN-BINDING TYPE-2 DOMAIN-CONTAINING PROTEIN-RELATED"/>
    <property type="match status" value="1"/>
</dbReference>
<dbReference type="SUPFAM" id="SSF57625">
    <property type="entry name" value="Invertebrate chitin-binding proteins"/>
    <property type="match status" value="2"/>
</dbReference>
<reference evidence="8" key="1">
    <citation type="submission" date="2013-12" db="EMBL/GenBank/DDBJ databases">
        <authorList>
            <person name="Aslett M."/>
        </authorList>
    </citation>
    <scope>NUCLEOTIDE SEQUENCE [LARGE SCALE GENOMIC DNA]</scope>
    <source>
        <strain evidence="8">Lindley</strain>
    </source>
</reference>
<reference evidence="9" key="3">
    <citation type="submission" date="2016-06" db="UniProtKB">
        <authorList>
            <consortium name="WormBaseParasite"/>
        </authorList>
    </citation>
    <scope>IDENTIFICATION</scope>
</reference>
<sequence length="162" mass="18133">MNLSLLSSLILSAVLLGVNPVLSQKNDRQLRKPVNCEMLKEGNYVWDCSSYYSICTNGRELPMECYSGLKLNPNTNQCDAPNAVEQCHKKRGTGDTLYRAVDPFNCQEYPDGDYESSACSTKFYKCSNGHTHDKDCPPGLVFNGNTRACDFKSKCHKKPQMS</sequence>
<feature type="chain" id="PRO_5008146705" evidence="6">
    <location>
        <begin position="24"/>
        <end position="162"/>
    </location>
</feature>
<keyword evidence="5" id="KW-0325">Glycoprotein</keyword>
<feature type="domain" description="Chitin-binding type-2" evidence="7">
    <location>
        <begin position="33"/>
        <end position="89"/>
    </location>
</feature>
<keyword evidence="2 6" id="KW-0732">Signal</keyword>
<evidence type="ECO:0000256" key="5">
    <source>
        <dbReference type="ARBA" id="ARBA00023180"/>
    </source>
</evidence>
<evidence type="ECO:0000256" key="6">
    <source>
        <dbReference type="SAM" id="SignalP"/>
    </source>
</evidence>
<organism evidence="8 9">
    <name type="scientific">Globodera pallida</name>
    <name type="common">Potato cyst nematode worm</name>
    <name type="synonym">Heterodera pallida</name>
    <dbReference type="NCBI Taxonomy" id="36090"/>
    <lineage>
        <taxon>Eukaryota</taxon>
        <taxon>Metazoa</taxon>
        <taxon>Ecdysozoa</taxon>
        <taxon>Nematoda</taxon>
        <taxon>Chromadorea</taxon>
        <taxon>Rhabditida</taxon>
        <taxon>Tylenchina</taxon>
        <taxon>Tylenchomorpha</taxon>
        <taxon>Tylenchoidea</taxon>
        <taxon>Heteroderidae</taxon>
        <taxon>Heteroderinae</taxon>
        <taxon>Globodera</taxon>
    </lineage>
</organism>
<dbReference type="InterPro" id="IPR002557">
    <property type="entry name" value="Chitin-bd_dom"/>
</dbReference>
<keyword evidence="4" id="KW-1015">Disulfide bond</keyword>
<evidence type="ECO:0000256" key="4">
    <source>
        <dbReference type="ARBA" id="ARBA00023157"/>
    </source>
</evidence>
<reference evidence="8" key="2">
    <citation type="submission" date="2014-05" db="EMBL/GenBank/DDBJ databases">
        <title>The genome and life-stage specific transcriptomes of Globodera pallida elucidate key aspects of plant parasitism by a cyst nematode.</title>
        <authorList>
            <person name="Cotton J.A."/>
            <person name="Lilley C.J."/>
            <person name="Jones L.M."/>
            <person name="Kikuchi T."/>
            <person name="Reid A.J."/>
            <person name="Thorpe P."/>
            <person name="Tsai I.J."/>
            <person name="Beasley H."/>
            <person name="Blok V."/>
            <person name="Cock P.J.A."/>
            <person name="Van den Akker S.E."/>
            <person name="Holroyd N."/>
            <person name="Hunt M."/>
            <person name="Mantelin S."/>
            <person name="Naghra H."/>
            <person name="Pain A."/>
            <person name="Palomares-Rius J.E."/>
            <person name="Zarowiecki M."/>
            <person name="Berriman M."/>
            <person name="Jones J.T."/>
            <person name="Urwin P.E."/>
        </authorList>
    </citation>
    <scope>NUCLEOTIDE SEQUENCE [LARGE SCALE GENOMIC DNA]</scope>
    <source>
        <strain evidence="8">Lindley</strain>
    </source>
</reference>
<dbReference type="PROSITE" id="PS50940">
    <property type="entry name" value="CHIT_BIND_II"/>
    <property type="match status" value="2"/>
</dbReference>
<dbReference type="GO" id="GO:0008061">
    <property type="term" value="F:chitin binding"/>
    <property type="evidence" value="ECO:0007669"/>
    <property type="project" value="UniProtKB-KW"/>
</dbReference>
<accession>A0A183BWG3</accession>